<evidence type="ECO:0000313" key="11">
    <source>
        <dbReference type="Proteomes" id="UP000272400"/>
    </source>
</evidence>
<dbReference type="InterPro" id="IPR050250">
    <property type="entry name" value="Macrolide_Exporter_MacB"/>
</dbReference>
<protein>
    <submittedName>
        <fullName evidence="10">Putative ABC transport system permease protein</fullName>
    </submittedName>
</protein>
<name>A0A3N1D4Q9_9ACTN</name>
<comment type="similarity">
    <text evidence="6">Belongs to the ABC-4 integral membrane protein family.</text>
</comment>
<proteinExistence type="inferred from homology"/>
<sequence>MKTAMTRVTLRNLAAHKLRLVLTALSVILGVAFVSGTLIFTDTANKSFDDLFNDVYAHTSVAVRAHTDDASSAETEAVRTGVPIAEDLKTAIAAIPGVADARGEVNGYAAVIGSDGELIGGGGPPQLGLAWNGDPSTPLAEGVPPAKEGEVVLGERTAEKAKAGVGDKVRIAVQGGQQDAVVTGLASGDGLGATFVFFDTATAQKLLLEPGQYSLIAVEAADGVSQKDLAAKITPLLPAGLEAVTGDELKAENRSDVNEILGFLRNFLLAFAIVSIVVGSFNIVNTFTMLIAQRTRELALLRAIGASRRQVTRAVLGEAVVVGLVGSTLGLLVGAGIALLLKSVFGAMGLDLGGALAITPAAVAWSYAVGVLVTCAAAYFPARRAAKIPPVAAMRDDIVLPQRGLRARTVIGTVLAALGAGALAAGLAGTGDTGGTLALIGVGVLLVWLAASVLAAVIGKPVVRLLASWYPKAFGVSGRLARENPQRNPRRTAVTAVALMIGLSLVTTVNVIASSAKASLADVVDSQFGADYIVQTMSPAGLEPGVTDAVRAVPGVTSVLGVGLGAFTLDGDTAQYASGDPAPLLAMINRDVVSGTAQPGRDGILISEAKAEEDELAVGDTLSAAFPDGKTETLRVAGIYQTSQFIGNYVLPAETWQAHTPKALPTLLALDASTTGAAVHGALDKAVAAYPGAEVLDQADLKEETMSGLDQILVFFTLMLALSVIIAVFGVVNTITLSVTERTREIGLLRAVGLSRRQTRRMIRLESVVIAVFGGFLGIALGLVFGISIQRSGGEEMAILSIPYVFLAVCALFSALVGILASLWPAWRAGRMDVLKAIATQ</sequence>
<evidence type="ECO:0000259" key="9">
    <source>
        <dbReference type="Pfam" id="PF12704"/>
    </source>
</evidence>
<evidence type="ECO:0000256" key="5">
    <source>
        <dbReference type="ARBA" id="ARBA00023136"/>
    </source>
</evidence>
<feature type="transmembrane region" description="Helical" evidence="7">
    <location>
        <begin position="267"/>
        <end position="292"/>
    </location>
</feature>
<dbReference type="GO" id="GO:0005886">
    <property type="term" value="C:plasma membrane"/>
    <property type="evidence" value="ECO:0007669"/>
    <property type="project" value="UniProtKB-SubCell"/>
</dbReference>
<keyword evidence="5 7" id="KW-0472">Membrane</keyword>
<feature type="transmembrane region" description="Helical" evidence="7">
    <location>
        <begin position="712"/>
        <end position="735"/>
    </location>
</feature>
<feature type="transmembrane region" description="Helical" evidence="7">
    <location>
        <begin position="437"/>
        <end position="458"/>
    </location>
</feature>
<dbReference type="InterPro" id="IPR025857">
    <property type="entry name" value="MacB_PCD"/>
</dbReference>
<evidence type="ECO:0000256" key="6">
    <source>
        <dbReference type="ARBA" id="ARBA00038076"/>
    </source>
</evidence>
<dbReference type="EMBL" id="RJKE01000001">
    <property type="protein sequence ID" value="ROO88446.1"/>
    <property type="molecule type" value="Genomic_DNA"/>
</dbReference>
<feature type="transmembrane region" description="Helical" evidence="7">
    <location>
        <begin position="361"/>
        <end position="380"/>
    </location>
</feature>
<dbReference type="AlphaFoldDB" id="A0A3N1D4Q9"/>
<evidence type="ECO:0000256" key="1">
    <source>
        <dbReference type="ARBA" id="ARBA00004651"/>
    </source>
</evidence>
<keyword evidence="3 7" id="KW-0812">Transmembrane</keyword>
<dbReference type="GO" id="GO:0022857">
    <property type="term" value="F:transmembrane transporter activity"/>
    <property type="evidence" value="ECO:0007669"/>
    <property type="project" value="TreeGrafter"/>
</dbReference>
<comment type="subcellular location">
    <subcellularLocation>
        <location evidence="1">Cell membrane</location>
        <topology evidence="1">Multi-pass membrane protein</topology>
    </subcellularLocation>
</comment>
<dbReference type="InterPro" id="IPR003838">
    <property type="entry name" value="ABC3_permease_C"/>
</dbReference>
<organism evidence="10 11">
    <name type="scientific">Actinocorallia herbida</name>
    <dbReference type="NCBI Taxonomy" id="58109"/>
    <lineage>
        <taxon>Bacteria</taxon>
        <taxon>Bacillati</taxon>
        <taxon>Actinomycetota</taxon>
        <taxon>Actinomycetes</taxon>
        <taxon>Streptosporangiales</taxon>
        <taxon>Thermomonosporaceae</taxon>
        <taxon>Actinocorallia</taxon>
    </lineage>
</organism>
<dbReference type="PANTHER" id="PTHR30572:SF4">
    <property type="entry name" value="ABC TRANSPORTER PERMEASE YTRF"/>
    <property type="match status" value="1"/>
</dbReference>
<evidence type="ECO:0000256" key="3">
    <source>
        <dbReference type="ARBA" id="ARBA00022692"/>
    </source>
</evidence>
<feature type="transmembrane region" description="Helical" evidence="7">
    <location>
        <begin position="410"/>
        <end position="431"/>
    </location>
</feature>
<feature type="transmembrane region" description="Helical" evidence="7">
    <location>
        <begin position="765"/>
        <end position="789"/>
    </location>
</feature>
<comment type="caution">
    <text evidence="10">The sequence shown here is derived from an EMBL/GenBank/DDBJ whole genome shotgun (WGS) entry which is preliminary data.</text>
</comment>
<evidence type="ECO:0000256" key="2">
    <source>
        <dbReference type="ARBA" id="ARBA00022475"/>
    </source>
</evidence>
<evidence type="ECO:0000256" key="7">
    <source>
        <dbReference type="SAM" id="Phobius"/>
    </source>
</evidence>
<feature type="transmembrane region" description="Helical" evidence="7">
    <location>
        <begin position="492"/>
        <end position="513"/>
    </location>
</feature>
<accession>A0A3N1D4Q9</accession>
<feature type="transmembrane region" description="Helical" evidence="7">
    <location>
        <begin position="801"/>
        <end position="827"/>
    </location>
</feature>
<dbReference type="PANTHER" id="PTHR30572">
    <property type="entry name" value="MEMBRANE COMPONENT OF TRANSPORTER-RELATED"/>
    <property type="match status" value="1"/>
</dbReference>
<evidence type="ECO:0000259" key="8">
    <source>
        <dbReference type="Pfam" id="PF02687"/>
    </source>
</evidence>
<dbReference type="Proteomes" id="UP000272400">
    <property type="component" value="Unassembled WGS sequence"/>
</dbReference>
<evidence type="ECO:0000256" key="4">
    <source>
        <dbReference type="ARBA" id="ARBA00022989"/>
    </source>
</evidence>
<reference evidence="10 11" key="1">
    <citation type="submission" date="2018-11" db="EMBL/GenBank/DDBJ databases">
        <title>Sequencing the genomes of 1000 actinobacteria strains.</title>
        <authorList>
            <person name="Klenk H.-P."/>
        </authorList>
    </citation>
    <scope>NUCLEOTIDE SEQUENCE [LARGE SCALE GENOMIC DNA]</scope>
    <source>
        <strain evidence="10 11">DSM 44254</strain>
    </source>
</reference>
<dbReference type="Pfam" id="PF02687">
    <property type="entry name" value="FtsX"/>
    <property type="match status" value="2"/>
</dbReference>
<feature type="domain" description="ABC3 transporter permease C-terminal" evidence="8">
    <location>
        <begin position="270"/>
        <end position="390"/>
    </location>
</feature>
<keyword evidence="2" id="KW-1003">Cell membrane</keyword>
<keyword evidence="4 7" id="KW-1133">Transmembrane helix</keyword>
<dbReference type="Pfam" id="PF12704">
    <property type="entry name" value="MacB_PCD"/>
    <property type="match status" value="2"/>
</dbReference>
<evidence type="ECO:0000313" key="10">
    <source>
        <dbReference type="EMBL" id="ROO88446.1"/>
    </source>
</evidence>
<feature type="domain" description="ABC3 transporter permease C-terminal" evidence="8">
    <location>
        <begin position="718"/>
        <end position="833"/>
    </location>
</feature>
<gene>
    <name evidence="10" type="ORF">EDD29_6115</name>
</gene>
<feature type="transmembrane region" description="Helical" evidence="7">
    <location>
        <begin position="313"/>
        <end position="341"/>
    </location>
</feature>
<feature type="domain" description="MacB-like periplasmic core" evidence="9">
    <location>
        <begin position="492"/>
        <end position="679"/>
    </location>
</feature>
<feature type="domain" description="MacB-like periplasmic core" evidence="9">
    <location>
        <begin position="21"/>
        <end position="235"/>
    </location>
</feature>
<feature type="transmembrane region" description="Helical" evidence="7">
    <location>
        <begin position="20"/>
        <end position="40"/>
    </location>
</feature>
<keyword evidence="11" id="KW-1185">Reference proteome</keyword>